<proteinExistence type="predicted"/>
<protein>
    <submittedName>
        <fullName evidence="1">Putative ovule protein</fullName>
    </submittedName>
</protein>
<dbReference type="AlphaFoldDB" id="A0A0V0HBV8"/>
<organism evidence="1">
    <name type="scientific">Solanum chacoense</name>
    <name type="common">Chaco potato</name>
    <dbReference type="NCBI Taxonomy" id="4108"/>
    <lineage>
        <taxon>Eukaryota</taxon>
        <taxon>Viridiplantae</taxon>
        <taxon>Streptophyta</taxon>
        <taxon>Embryophyta</taxon>
        <taxon>Tracheophyta</taxon>
        <taxon>Spermatophyta</taxon>
        <taxon>Magnoliopsida</taxon>
        <taxon>eudicotyledons</taxon>
        <taxon>Gunneridae</taxon>
        <taxon>Pentapetalae</taxon>
        <taxon>asterids</taxon>
        <taxon>lamiids</taxon>
        <taxon>Solanales</taxon>
        <taxon>Solanaceae</taxon>
        <taxon>Solanoideae</taxon>
        <taxon>Solaneae</taxon>
        <taxon>Solanum</taxon>
    </lineage>
</organism>
<evidence type="ECO:0000313" key="1">
    <source>
        <dbReference type="EMBL" id="JAP16982.1"/>
    </source>
</evidence>
<accession>A0A0V0HBV8</accession>
<dbReference type="EMBL" id="GEDG01023109">
    <property type="protein sequence ID" value="JAP16982.1"/>
    <property type="molecule type" value="Transcribed_RNA"/>
</dbReference>
<reference evidence="1" key="1">
    <citation type="submission" date="2015-12" db="EMBL/GenBank/DDBJ databases">
        <title>Gene expression during late stages of embryo sac development: a critical building block for successful pollen-pistil interactions.</title>
        <authorList>
            <person name="Liu Y."/>
            <person name="Joly V."/>
            <person name="Sabar M."/>
            <person name="Matton D.P."/>
        </authorList>
    </citation>
    <scope>NUCLEOTIDE SEQUENCE</scope>
</reference>
<sequence>MKRDQEQEDLLKAQRRSKVVEELRLAELKARVGGASSSLVLVEVGVISEVEVVMESQSLSTTLPAVGGTPKISLCLSATTKTTIHDFGDIESPASFPNLKA</sequence>
<name>A0A0V0HBV8_SOLCH</name>